<gene>
    <name evidence="1" type="ORF">D917_09771</name>
</gene>
<name>A0A1Y3EHX8_9BILA</name>
<comment type="caution">
    <text evidence="1">The sequence shown here is derived from an EMBL/GenBank/DDBJ whole genome shotgun (WGS) entry which is preliminary data.</text>
</comment>
<evidence type="ECO:0000313" key="1">
    <source>
        <dbReference type="EMBL" id="OUC43437.1"/>
    </source>
</evidence>
<proteinExistence type="predicted"/>
<dbReference type="Proteomes" id="UP000243006">
    <property type="component" value="Unassembled WGS sequence"/>
</dbReference>
<evidence type="ECO:0000313" key="2">
    <source>
        <dbReference type="Proteomes" id="UP000243006"/>
    </source>
</evidence>
<feature type="non-terminal residue" evidence="1">
    <location>
        <position position="1"/>
    </location>
</feature>
<protein>
    <submittedName>
        <fullName evidence="1">Uncharacterized protein</fullName>
    </submittedName>
</protein>
<accession>A0A1Y3EHX8</accession>
<sequence>IYFISRCSSNQDFTGVYEEVITSYAELMSKLKKNQELNVTYSNSISQLNNLHGFRQKVDDAFSEPPQCFIELAMEFLRATGQTQKIQPVKI</sequence>
<reference evidence="1 2" key="1">
    <citation type="submission" date="2015-04" db="EMBL/GenBank/DDBJ databases">
        <title>Draft genome of the roundworm Trichinella nativa.</title>
        <authorList>
            <person name="Mitreva M."/>
        </authorList>
    </citation>
    <scope>NUCLEOTIDE SEQUENCE [LARGE SCALE GENOMIC DNA]</scope>
    <source>
        <strain evidence="1 2">ISS45</strain>
    </source>
</reference>
<dbReference type="EMBL" id="LVZM01014901">
    <property type="protein sequence ID" value="OUC43437.1"/>
    <property type="molecule type" value="Genomic_DNA"/>
</dbReference>
<organism evidence="1 2">
    <name type="scientific">Trichinella nativa</name>
    <dbReference type="NCBI Taxonomy" id="6335"/>
    <lineage>
        <taxon>Eukaryota</taxon>
        <taxon>Metazoa</taxon>
        <taxon>Ecdysozoa</taxon>
        <taxon>Nematoda</taxon>
        <taxon>Enoplea</taxon>
        <taxon>Dorylaimia</taxon>
        <taxon>Trichinellida</taxon>
        <taxon>Trichinellidae</taxon>
        <taxon>Trichinella</taxon>
    </lineage>
</organism>
<dbReference type="AlphaFoldDB" id="A0A1Y3EHX8"/>